<dbReference type="FunFam" id="3.30.70.360:FF:000001">
    <property type="entry name" value="N-acetyldiaminopimelate deacetylase"/>
    <property type="match status" value="1"/>
</dbReference>
<dbReference type="OrthoDB" id="9776731at2"/>
<organism evidence="4 5">
    <name type="scientific">Anaerosporomusa subterranea</name>
    <dbReference type="NCBI Taxonomy" id="1794912"/>
    <lineage>
        <taxon>Bacteria</taxon>
        <taxon>Bacillati</taxon>
        <taxon>Bacillota</taxon>
        <taxon>Negativicutes</taxon>
        <taxon>Acetonemataceae</taxon>
        <taxon>Anaerosporomusa</taxon>
    </lineage>
</organism>
<comment type="caution">
    <text evidence="4">The sequence shown here is derived from an EMBL/GenBank/DDBJ whole genome shotgun (WGS) entry which is preliminary data.</text>
</comment>
<sequence length="391" mass="42229">MDFLQQAQVLLPSLIAIRRQLHMFPELSWQEVKTTQTIAEFLHQLGLEVVTWEGETGLVAILQGDQQGATVALRADIDALPIDEKNDICYRSKNTGVMHACGHDAHVACALGAAAILVKQKHLIKGTIKFIFQPAEEIGGGASQMIKRGVLTYPEVGAIFALHSQPELPTGTIGLKSGPVMAANDPLFITITGKGGHGALPQQTRDPIIVAAAIIQALQTIISRQIDPLAAAVISFGTIAGGSASNIIPECVEMTGILRTIDPELRAKLRNRIKEIVEQVAKTWETEATVRFEKGYPAVINPVDLVSFCQKSLQAVIHNNKIVAPMPVMVTEDFSEFQEQVPGALLWLGVGKPAEGATRLLHNPHFDIDESALAYGSAVFAQLAFDYLDQA</sequence>
<feature type="binding site" evidence="2">
    <location>
        <position position="101"/>
    </location>
    <ligand>
        <name>Mn(2+)</name>
        <dbReference type="ChEBI" id="CHEBI:29035"/>
        <label>2</label>
    </ligand>
</feature>
<accession>A0A154BLP3</accession>
<feature type="domain" description="Peptidase M20 dimerisation" evidence="3">
    <location>
        <begin position="189"/>
        <end position="284"/>
    </location>
</feature>
<dbReference type="InterPro" id="IPR017439">
    <property type="entry name" value="Amidohydrolase"/>
</dbReference>
<dbReference type="STRING" id="1794912.AXX12_16500"/>
<dbReference type="GO" id="GO:0046872">
    <property type="term" value="F:metal ion binding"/>
    <property type="evidence" value="ECO:0007669"/>
    <property type="project" value="UniProtKB-KW"/>
</dbReference>
<dbReference type="SUPFAM" id="SSF55031">
    <property type="entry name" value="Bacterial exopeptidase dimerisation domain"/>
    <property type="match status" value="1"/>
</dbReference>
<name>A0A154BLP3_ANASB</name>
<evidence type="ECO:0000259" key="3">
    <source>
        <dbReference type="Pfam" id="PF07687"/>
    </source>
</evidence>
<dbReference type="GO" id="GO:0019877">
    <property type="term" value="P:diaminopimelate biosynthetic process"/>
    <property type="evidence" value="ECO:0007669"/>
    <property type="project" value="UniProtKB-ARBA"/>
</dbReference>
<gene>
    <name evidence="4" type="ORF">AXX12_16500</name>
</gene>
<comment type="cofactor">
    <cofactor evidence="2">
        <name>Mn(2+)</name>
        <dbReference type="ChEBI" id="CHEBI:29035"/>
    </cofactor>
    <text evidence="2">The Mn(2+) ion enhances activity.</text>
</comment>
<reference evidence="4 5" key="1">
    <citation type="submission" date="2016-02" db="EMBL/GenBank/DDBJ databases">
        <title>Anaerosporomusa subterraneum gen. nov., sp. nov., a spore-forming obligate anaerobe isolated from saprolite.</title>
        <authorList>
            <person name="Choi J.K."/>
            <person name="Shah M."/>
            <person name="Yee N."/>
        </authorList>
    </citation>
    <scope>NUCLEOTIDE SEQUENCE [LARGE SCALE GENOMIC DNA]</scope>
    <source>
        <strain evidence="4 5">RU4</strain>
    </source>
</reference>
<dbReference type="GO" id="GO:0050118">
    <property type="term" value="F:N-acetyldiaminopimelate deacetylase activity"/>
    <property type="evidence" value="ECO:0007669"/>
    <property type="project" value="UniProtKB-ARBA"/>
</dbReference>
<evidence type="ECO:0000256" key="2">
    <source>
        <dbReference type="PIRSR" id="PIRSR005962-1"/>
    </source>
</evidence>
<feature type="binding site" evidence="2">
    <location>
        <position position="103"/>
    </location>
    <ligand>
        <name>Mn(2+)</name>
        <dbReference type="ChEBI" id="CHEBI:29035"/>
        <label>2</label>
    </ligand>
</feature>
<dbReference type="SUPFAM" id="SSF53187">
    <property type="entry name" value="Zn-dependent exopeptidases"/>
    <property type="match status" value="1"/>
</dbReference>
<dbReference type="NCBIfam" id="TIGR01891">
    <property type="entry name" value="amidohydrolases"/>
    <property type="match status" value="1"/>
</dbReference>
<feature type="binding site" evidence="2">
    <location>
        <position position="362"/>
    </location>
    <ligand>
        <name>Mn(2+)</name>
        <dbReference type="ChEBI" id="CHEBI:29035"/>
        <label>2</label>
    </ligand>
</feature>
<dbReference type="InterPro" id="IPR011650">
    <property type="entry name" value="Peptidase_M20_dimer"/>
</dbReference>
<dbReference type="PIRSF" id="PIRSF005962">
    <property type="entry name" value="Pept_M20D_amidohydro"/>
    <property type="match status" value="1"/>
</dbReference>
<keyword evidence="5" id="KW-1185">Reference proteome</keyword>
<keyword evidence="1" id="KW-0378">Hydrolase</keyword>
<dbReference type="PANTHER" id="PTHR11014">
    <property type="entry name" value="PEPTIDASE M20 FAMILY MEMBER"/>
    <property type="match status" value="1"/>
</dbReference>
<proteinExistence type="predicted"/>
<dbReference type="Gene3D" id="3.30.70.360">
    <property type="match status" value="1"/>
</dbReference>
<keyword evidence="2" id="KW-0464">Manganese</keyword>
<dbReference type="Pfam" id="PF01546">
    <property type="entry name" value="Peptidase_M20"/>
    <property type="match status" value="1"/>
</dbReference>
<protein>
    <recommendedName>
        <fullName evidence="3">Peptidase M20 dimerisation domain-containing protein</fullName>
    </recommendedName>
</protein>
<dbReference type="PANTHER" id="PTHR11014:SF63">
    <property type="entry name" value="METALLOPEPTIDASE, PUTATIVE (AFU_ORTHOLOGUE AFUA_6G09600)-RELATED"/>
    <property type="match status" value="1"/>
</dbReference>
<dbReference type="RefSeq" id="WP_066245931.1">
    <property type="nucleotide sequence ID" value="NZ_LSGP01000028.1"/>
</dbReference>
<feature type="binding site" evidence="2">
    <location>
        <position position="137"/>
    </location>
    <ligand>
        <name>Mn(2+)</name>
        <dbReference type="ChEBI" id="CHEBI:29035"/>
        <label>2</label>
    </ligand>
</feature>
<feature type="binding site" evidence="2">
    <location>
        <position position="163"/>
    </location>
    <ligand>
        <name>Mn(2+)</name>
        <dbReference type="ChEBI" id="CHEBI:29035"/>
        <label>2</label>
    </ligand>
</feature>
<dbReference type="InterPro" id="IPR002933">
    <property type="entry name" value="Peptidase_M20"/>
</dbReference>
<evidence type="ECO:0000313" key="5">
    <source>
        <dbReference type="Proteomes" id="UP000076268"/>
    </source>
</evidence>
<keyword evidence="2" id="KW-0479">Metal-binding</keyword>
<evidence type="ECO:0000256" key="1">
    <source>
        <dbReference type="ARBA" id="ARBA00022801"/>
    </source>
</evidence>
<dbReference type="CDD" id="cd03886">
    <property type="entry name" value="M20_Acy1"/>
    <property type="match status" value="1"/>
</dbReference>
<dbReference type="AlphaFoldDB" id="A0A154BLP3"/>
<dbReference type="Pfam" id="PF07687">
    <property type="entry name" value="M20_dimer"/>
    <property type="match status" value="1"/>
</dbReference>
<dbReference type="InterPro" id="IPR036264">
    <property type="entry name" value="Bact_exopeptidase_dim_dom"/>
</dbReference>
<dbReference type="Proteomes" id="UP000076268">
    <property type="component" value="Unassembled WGS sequence"/>
</dbReference>
<dbReference type="Gene3D" id="3.40.630.10">
    <property type="entry name" value="Zn peptidases"/>
    <property type="match status" value="1"/>
</dbReference>
<evidence type="ECO:0000313" key="4">
    <source>
        <dbReference type="EMBL" id="KYZ74821.1"/>
    </source>
</evidence>
<dbReference type="EMBL" id="LSGP01000028">
    <property type="protein sequence ID" value="KYZ74821.1"/>
    <property type="molecule type" value="Genomic_DNA"/>
</dbReference>